<evidence type="ECO:0000256" key="1">
    <source>
        <dbReference type="ARBA" id="ARBA00022553"/>
    </source>
</evidence>
<keyword evidence="4" id="KW-0862">Zinc</keyword>
<dbReference type="Gene3D" id="3.40.720.10">
    <property type="entry name" value="Alkaline Phosphatase, subunit A"/>
    <property type="match status" value="1"/>
</dbReference>
<feature type="chain" id="PRO_5030909744" description="Alkaline phosphatase" evidence="7">
    <location>
        <begin position="28"/>
        <end position="556"/>
    </location>
</feature>
<dbReference type="Pfam" id="PF01663">
    <property type="entry name" value="Phosphodiest"/>
    <property type="match status" value="1"/>
</dbReference>
<dbReference type="GO" id="GO:0004035">
    <property type="term" value="F:alkaline phosphatase activity"/>
    <property type="evidence" value="ECO:0007669"/>
    <property type="project" value="UniProtKB-EC"/>
</dbReference>
<dbReference type="PIRSF" id="PIRSF031924">
    <property type="entry name" value="Pi-irrepressible_AP"/>
    <property type="match status" value="1"/>
</dbReference>
<dbReference type="InterPro" id="IPR026263">
    <property type="entry name" value="Alkaline_phosphatase_prok"/>
</dbReference>
<evidence type="ECO:0000313" key="8">
    <source>
        <dbReference type="EMBL" id="MBC2665645.1"/>
    </source>
</evidence>
<evidence type="ECO:0000256" key="7">
    <source>
        <dbReference type="SAM" id="SignalP"/>
    </source>
</evidence>
<proteinExistence type="predicted"/>
<comment type="catalytic activity">
    <reaction evidence="4">
        <text>a phosphate monoester + H2O = an alcohol + phosphate</text>
        <dbReference type="Rhea" id="RHEA:15017"/>
        <dbReference type="ChEBI" id="CHEBI:15377"/>
        <dbReference type="ChEBI" id="CHEBI:30879"/>
        <dbReference type="ChEBI" id="CHEBI:43474"/>
        <dbReference type="ChEBI" id="CHEBI:67140"/>
        <dbReference type="EC" id="3.1.3.1"/>
    </reaction>
</comment>
<feature type="binding site" evidence="6">
    <location>
        <begin position="170"/>
        <end position="172"/>
    </location>
    <ligand>
        <name>substrate</name>
    </ligand>
</feature>
<accession>A0A7X1FRI1</accession>
<evidence type="ECO:0000256" key="3">
    <source>
        <dbReference type="ARBA" id="ARBA00022729"/>
    </source>
</evidence>
<keyword evidence="9" id="KW-1185">Reference proteome</keyword>
<feature type="active site" description="Phosphothreonine intermediate" evidence="5">
    <location>
        <position position="88"/>
    </location>
</feature>
<evidence type="ECO:0000256" key="4">
    <source>
        <dbReference type="PIRNR" id="PIRNR031924"/>
    </source>
</evidence>
<evidence type="ECO:0000256" key="5">
    <source>
        <dbReference type="PIRSR" id="PIRSR031924-50"/>
    </source>
</evidence>
<dbReference type="SUPFAM" id="SSF53649">
    <property type="entry name" value="Alkaline phosphatase-like"/>
    <property type="match status" value="1"/>
</dbReference>
<reference evidence="8 9" key="1">
    <citation type="submission" date="2020-08" db="EMBL/GenBank/DDBJ databases">
        <title>The genome sequence of type strain Novosphingobium flavum NBRC 111647.</title>
        <authorList>
            <person name="Liu Y."/>
        </authorList>
    </citation>
    <scope>NUCLEOTIDE SEQUENCE [LARGE SCALE GENOMIC DNA]</scope>
    <source>
        <strain evidence="8 9">NBRC 111647</strain>
    </source>
</reference>
<dbReference type="EC" id="3.1.3.1" evidence="4"/>
<name>A0A7X1FRI1_9SPHN</name>
<keyword evidence="3 7" id="KW-0732">Signal</keyword>
<evidence type="ECO:0000256" key="6">
    <source>
        <dbReference type="PIRSR" id="PIRSR031924-51"/>
    </source>
</evidence>
<comment type="cofactor">
    <cofactor evidence="4">
        <name>Zn(2+)</name>
        <dbReference type="ChEBI" id="CHEBI:29105"/>
    </cofactor>
    <text evidence="4">Binds 2 Zn(2+) ions.</text>
</comment>
<organism evidence="8 9">
    <name type="scientific">Novosphingobium flavum</name>
    <dbReference type="NCBI Taxonomy" id="1778672"/>
    <lineage>
        <taxon>Bacteria</taxon>
        <taxon>Pseudomonadati</taxon>
        <taxon>Pseudomonadota</taxon>
        <taxon>Alphaproteobacteria</taxon>
        <taxon>Sphingomonadales</taxon>
        <taxon>Sphingomonadaceae</taxon>
        <taxon>Novosphingobium</taxon>
    </lineage>
</organism>
<dbReference type="PANTHER" id="PTHR10151">
    <property type="entry name" value="ECTONUCLEOTIDE PYROPHOSPHATASE/PHOSPHODIESTERASE"/>
    <property type="match status" value="1"/>
</dbReference>
<dbReference type="GO" id="GO:0046872">
    <property type="term" value="F:metal ion binding"/>
    <property type="evidence" value="ECO:0007669"/>
    <property type="project" value="UniProtKB-KW"/>
</dbReference>
<dbReference type="InterPro" id="IPR017850">
    <property type="entry name" value="Alkaline_phosphatase_core_sf"/>
</dbReference>
<keyword evidence="2 4" id="KW-0479">Metal-binding</keyword>
<comment type="caution">
    <text evidence="8">The sequence shown here is derived from an EMBL/GenBank/DDBJ whole genome shotgun (WGS) entry which is preliminary data.</text>
</comment>
<dbReference type="AlphaFoldDB" id="A0A7X1FRI1"/>
<dbReference type="EMBL" id="JACLAW010000006">
    <property type="protein sequence ID" value="MBC2665645.1"/>
    <property type="molecule type" value="Genomic_DNA"/>
</dbReference>
<dbReference type="Gene3D" id="3.30.1360.150">
    <property type="match status" value="1"/>
</dbReference>
<protein>
    <recommendedName>
        <fullName evidence="4">Alkaline phosphatase</fullName>
        <ecNumber evidence="4">3.1.3.1</ecNumber>
    </recommendedName>
</protein>
<dbReference type="PROSITE" id="PS51257">
    <property type="entry name" value="PROKAR_LIPOPROTEIN"/>
    <property type="match status" value="1"/>
</dbReference>
<feature type="signal peptide" evidence="7">
    <location>
        <begin position="1"/>
        <end position="27"/>
    </location>
</feature>
<evidence type="ECO:0000256" key="2">
    <source>
        <dbReference type="ARBA" id="ARBA00022723"/>
    </source>
</evidence>
<evidence type="ECO:0000313" key="9">
    <source>
        <dbReference type="Proteomes" id="UP000566813"/>
    </source>
</evidence>
<gene>
    <name evidence="8" type="ORF">H7F51_08920</name>
</gene>
<sequence length="556" mass="58437">MHLRAASRALGLVVAGSLLFACHAAPAETPAPAAAPPPPPRLIVAISVDQYAADLFAQYREHYTGGIARLLSGAVFPSAFQSHAATETCPGHSTLLTGVHPSRTGIIANNWFDPAIARGDKRIYCSEDERDPASTSREPVVSAVHLKVPTLGEYMKQADPRSRSVAVSAKDRAVMMMGGHSIDAAYWALKGQFVTLKGRTPSPAAMSANAAMAAIAARGAPAYAPPAWCAAHDRPVPAGKAGTPGSGRFALAPNDPDAFRVSPRMDAVTEDLAVRMVDENHLGRGPAPDILSVSFSATDYIGHAYGNQGMEMCIQMAELDRTIGKLFAALDARGIDYLAVLSADHGGSDLPERLDQQANPFAGRVDSALEPSPLGKAISADLGLAVDGPLLLGDGAAGDVYLSAKIPADQRPRVIEALVARLRAHPQVAAVFTRADLAALPVPTENPQDWTLAERARASFDPERTGDVLFLLKRAILAGAAPGPGYVAGHGSPWDYDRRVPLLFWRKGMSQFEQPAPVETVDIAPTLAAILGLKLPAGTFDGRCLDLDGGAGSTCR</sequence>
<feature type="binding site" evidence="6">
    <location>
        <position position="109"/>
    </location>
    <ligand>
        <name>substrate</name>
    </ligand>
</feature>
<dbReference type="Proteomes" id="UP000566813">
    <property type="component" value="Unassembled WGS sequence"/>
</dbReference>
<dbReference type="RefSeq" id="WP_185663912.1">
    <property type="nucleotide sequence ID" value="NZ_JACLAW010000006.1"/>
</dbReference>
<dbReference type="InterPro" id="IPR002591">
    <property type="entry name" value="Phosphodiest/P_Trfase"/>
</dbReference>
<dbReference type="PANTHER" id="PTHR10151:SF120">
    <property type="entry name" value="BIS(5'-ADENOSYL)-TRIPHOSPHATASE"/>
    <property type="match status" value="1"/>
</dbReference>
<keyword evidence="1 5" id="KW-0597">Phosphoprotein</keyword>
<comment type="function">
    <text evidence="4">Alkaline phosphatase with broad substrate specificity.</text>
</comment>
<dbReference type="CDD" id="cd16016">
    <property type="entry name" value="AP-SPAP"/>
    <property type="match status" value="1"/>
</dbReference>